<dbReference type="Pfam" id="PF00501">
    <property type="entry name" value="AMP-binding"/>
    <property type="match status" value="1"/>
</dbReference>
<protein>
    <recommendedName>
        <fullName evidence="2">AMP-dependent synthetase/ligase domain-containing protein</fullName>
    </recommendedName>
</protein>
<comment type="caution">
    <text evidence="3">The sequence shown here is derived from an EMBL/GenBank/DDBJ whole genome shotgun (WGS) entry which is preliminary data.</text>
</comment>
<dbReference type="InterPro" id="IPR050237">
    <property type="entry name" value="ATP-dep_AMP-bd_enzyme"/>
</dbReference>
<organism evidence="3 4">
    <name type="scientific">Rhodovibrio sodomensis</name>
    <dbReference type="NCBI Taxonomy" id="1088"/>
    <lineage>
        <taxon>Bacteria</taxon>
        <taxon>Pseudomonadati</taxon>
        <taxon>Pseudomonadota</taxon>
        <taxon>Alphaproteobacteria</taxon>
        <taxon>Rhodospirillales</taxon>
        <taxon>Rhodovibrionaceae</taxon>
        <taxon>Rhodovibrio</taxon>
    </lineage>
</organism>
<keyword evidence="4" id="KW-1185">Reference proteome</keyword>
<reference evidence="3 4" key="1">
    <citation type="journal article" date="2020" name="Microorganisms">
        <title>Osmotic Adaptation and Compatible Solute Biosynthesis of Phototrophic Bacteria as Revealed from Genome Analyses.</title>
        <authorList>
            <person name="Imhoff J.F."/>
            <person name="Rahn T."/>
            <person name="Kunzel S."/>
            <person name="Keller A."/>
            <person name="Neulinger S.C."/>
        </authorList>
    </citation>
    <scope>NUCLEOTIDE SEQUENCE [LARGE SCALE GENOMIC DNA]</scope>
    <source>
        <strain evidence="3 4">DSM 9895</strain>
    </source>
</reference>
<dbReference type="SUPFAM" id="SSF56801">
    <property type="entry name" value="Acetyl-CoA synthetase-like"/>
    <property type="match status" value="1"/>
</dbReference>
<feature type="compositionally biased region" description="Basic and acidic residues" evidence="1">
    <location>
        <begin position="25"/>
        <end position="35"/>
    </location>
</feature>
<accession>A0ABS1DJ53</accession>
<dbReference type="PANTHER" id="PTHR43767">
    <property type="entry name" value="LONG-CHAIN-FATTY-ACID--COA LIGASE"/>
    <property type="match status" value="1"/>
</dbReference>
<feature type="region of interest" description="Disordered" evidence="1">
    <location>
        <begin position="24"/>
        <end position="43"/>
    </location>
</feature>
<dbReference type="PANTHER" id="PTHR43767:SF1">
    <property type="entry name" value="NONRIBOSOMAL PEPTIDE SYNTHASE PES1 (EUROFUNG)-RELATED"/>
    <property type="match status" value="1"/>
</dbReference>
<dbReference type="Proteomes" id="UP001296873">
    <property type="component" value="Unassembled WGS sequence"/>
</dbReference>
<dbReference type="Gene3D" id="3.40.50.980">
    <property type="match status" value="1"/>
</dbReference>
<dbReference type="InterPro" id="IPR042099">
    <property type="entry name" value="ANL_N_sf"/>
</dbReference>
<dbReference type="Gene3D" id="3.40.50.12780">
    <property type="entry name" value="N-terminal domain of ligase-like"/>
    <property type="match status" value="1"/>
</dbReference>
<sequence>MGPVSAPPPTPALERTRTGLCTEPARTRGRDDVTHPDAPAGGTAPIAARILETAVARGEQTAISSFGRSWSYAQLTARAGRMTGALARLEVGPDKRLGLLLPPVPTAAMAAMAGLRLGATLVPCDPLARGNGLADRLSGIAAGVLVSLDLTRLQHRWLDLLDDSALDAVLVDKMAELLPFPRNLMAPLLRGGELATLPRHPRTGALPRLLQAEGERPGTLDASASAGVLRADGSRADADQLADAVDRLLDLAGGAGRWLIAQHPEDAWALSALLTPLTAGREVVLLPRLDARTVAAALDQTAPRVAVLSPRVAEALADTPPPSAPLDLAVVPPTVDETLRDRLATAVGARVAVWDGP</sequence>
<dbReference type="InterPro" id="IPR000873">
    <property type="entry name" value="AMP-dep_synth/lig_dom"/>
</dbReference>
<feature type="domain" description="AMP-dependent synthetase/ligase" evidence="2">
    <location>
        <begin position="54"/>
        <end position="147"/>
    </location>
</feature>
<evidence type="ECO:0000259" key="2">
    <source>
        <dbReference type="Pfam" id="PF00501"/>
    </source>
</evidence>
<name>A0ABS1DJ53_9PROT</name>
<gene>
    <name evidence="3" type="ORF">CKO28_20970</name>
</gene>
<evidence type="ECO:0000313" key="3">
    <source>
        <dbReference type="EMBL" id="MBK1670500.1"/>
    </source>
</evidence>
<evidence type="ECO:0000313" key="4">
    <source>
        <dbReference type="Proteomes" id="UP001296873"/>
    </source>
</evidence>
<evidence type="ECO:0000256" key="1">
    <source>
        <dbReference type="SAM" id="MobiDB-lite"/>
    </source>
</evidence>
<dbReference type="EMBL" id="NRRL01000098">
    <property type="protein sequence ID" value="MBK1670500.1"/>
    <property type="molecule type" value="Genomic_DNA"/>
</dbReference>
<proteinExistence type="predicted"/>